<organism evidence="2 3">
    <name type="scientific">Roseivivax halodurans JCM 10272</name>
    <dbReference type="NCBI Taxonomy" id="1449350"/>
    <lineage>
        <taxon>Bacteria</taxon>
        <taxon>Pseudomonadati</taxon>
        <taxon>Pseudomonadota</taxon>
        <taxon>Alphaproteobacteria</taxon>
        <taxon>Rhodobacterales</taxon>
        <taxon>Roseobacteraceae</taxon>
        <taxon>Roseivivax</taxon>
    </lineage>
</organism>
<feature type="region of interest" description="Disordered" evidence="1">
    <location>
        <begin position="51"/>
        <end position="126"/>
    </location>
</feature>
<dbReference type="EMBL" id="JALZ01000031">
    <property type="protein sequence ID" value="ETX13259.1"/>
    <property type="molecule type" value="Genomic_DNA"/>
</dbReference>
<reference evidence="2 3" key="1">
    <citation type="submission" date="2014-01" db="EMBL/GenBank/DDBJ databases">
        <title>Roseivivax halodurans JCM 10272 Genome Sequencing.</title>
        <authorList>
            <person name="Lai Q."/>
            <person name="Li G."/>
            <person name="Shao Z."/>
        </authorList>
    </citation>
    <scope>NUCLEOTIDE SEQUENCE [LARGE SCALE GENOMIC DNA]</scope>
    <source>
        <strain evidence="2 3">JCM 10272</strain>
    </source>
</reference>
<evidence type="ECO:0000313" key="3">
    <source>
        <dbReference type="Proteomes" id="UP000022447"/>
    </source>
</evidence>
<feature type="compositionally biased region" description="Basic and acidic residues" evidence="1">
    <location>
        <begin position="79"/>
        <end position="104"/>
    </location>
</feature>
<dbReference type="Proteomes" id="UP000022447">
    <property type="component" value="Unassembled WGS sequence"/>
</dbReference>
<feature type="compositionally biased region" description="Low complexity" evidence="1">
    <location>
        <begin position="117"/>
        <end position="126"/>
    </location>
</feature>
<name>X7EAZ5_9RHOB</name>
<keyword evidence="3" id="KW-1185">Reference proteome</keyword>
<proteinExistence type="predicted"/>
<evidence type="ECO:0000313" key="2">
    <source>
        <dbReference type="EMBL" id="ETX13259.1"/>
    </source>
</evidence>
<sequence>MTSKAVTEIGSEGLSKSTSSVPADVKAGFLVPNHADLLHPFIILAEPVHGRQDIQRKASPSESKAAETDRVARGIIADETEKRDEKLRRLRAARLERNASEKPKMKPGKPGNTPGRKASAAKSAKR</sequence>
<accession>X7EAZ5</accession>
<dbReference type="AlphaFoldDB" id="X7EAZ5"/>
<dbReference type="RefSeq" id="WP_037265522.1">
    <property type="nucleotide sequence ID" value="NZ_JALZ01000031.1"/>
</dbReference>
<comment type="caution">
    <text evidence="2">The sequence shown here is derived from an EMBL/GenBank/DDBJ whole genome shotgun (WGS) entry which is preliminary data.</text>
</comment>
<evidence type="ECO:0000256" key="1">
    <source>
        <dbReference type="SAM" id="MobiDB-lite"/>
    </source>
</evidence>
<feature type="region of interest" description="Disordered" evidence="1">
    <location>
        <begin position="1"/>
        <end position="22"/>
    </location>
</feature>
<protein>
    <submittedName>
        <fullName evidence="2">Uncharacterized protein</fullName>
    </submittedName>
</protein>
<gene>
    <name evidence="2" type="ORF">OCH239_12560</name>
</gene>